<dbReference type="EMBL" id="GGEC01023731">
    <property type="protein sequence ID" value="MBX04215.1"/>
    <property type="molecule type" value="Transcribed_RNA"/>
</dbReference>
<sequence>MAELGMCSFPCLMEKSSKVSCLACQKILFSWIFI</sequence>
<proteinExistence type="predicted"/>
<evidence type="ECO:0000313" key="1">
    <source>
        <dbReference type="EMBL" id="MBX04215.1"/>
    </source>
</evidence>
<dbReference type="AlphaFoldDB" id="A0A2P2KEQ7"/>
<reference evidence="1" key="1">
    <citation type="submission" date="2018-02" db="EMBL/GenBank/DDBJ databases">
        <title>Rhizophora mucronata_Transcriptome.</title>
        <authorList>
            <person name="Meera S.P."/>
            <person name="Sreeshan A."/>
            <person name="Augustine A."/>
        </authorList>
    </citation>
    <scope>NUCLEOTIDE SEQUENCE</scope>
    <source>
        <tissue evidence="1">Leaf</tissue>
    </source>
</reference>
<name>A0A2P2KEQ7_RHIMU</name>
<organism evidence="1">
    <name type="scientific">Rhizophora mucronata</name>
    <name type="common">Asiatic mangrove</name>
    <dbReference type="NCBI Taxonomy" id="61149"/>
    <lineage>
        <taxon>Eukaryota</taxon>
        <taxon>Viridiplantae</taxon>
        <taxon>Streptophyta</taxon>
        <taxon>Embryophyta</taxon>
        <taxon>Tracheophyta</taxon>
        <taxon>Spermatophyta</taxon>
        <taxon>Magnoliopsida</taxon>
        <taxon>eudicotyledons</taxon>
        <taxon>Gunneridae</taxon>
        <taxon>Pentapetalae</taxon>
        <taxon>rosids</taxon>
        <taxon>fabids</taxon>
        <taxon>Malpighiales</taxon>
        <taxon>Rhizophoraceae</taxon>
        <taxon>Rhizophora</taxon>
    </lineage>
</organism>
<protein>
    <submittedName>
        <fullName evidence="1">Uncharacterized protein</fullName>
    </submittedName>
</protein>
<accession>A0A2P2KEQ7</accession>